<reference evidence="1 2" key="1">
    <citation type="submission" date="2017-03" db="EMBL/GenBank/DDBJ databases">
        <title>Genomes of endolithic fungi from Antarctica.</title>
        <authorList>
            <person name="Coleine C."/>
            <person name="Masonjones S."/>
            <person name="Stajich J.E."/>
        </authorList>
    </citation>
    <scope>NUCLEOTIDE SEQUENCE [LARGE SCALE GENOMIC DNA]</scope>
    <source>
        <strain evidence="1 2">CCFEE 5184</strain>
    </source>
</reference>
<protein>
    <recommendedName>
        <fullName evidence="3">Methyltransferase type 11 domain-containing protein</fullName>
    </recommendedName>
</protein>
<keyword evidence="2" id="KW-1185">Reference proteome</keyword>
<accession>A0A4U0XW88</accession>
<evidence type="ECO:0008006" key="3">
    <source>
        <dbReference type="Google" id="ProtNLM"/>
    </source>
</evidence>
<organism evidence="1 2">
    <name type="scientific">Friedmanniomyces simplex</name>
    <dbReference type="NCBI Taxonomy" id="329884"/>
    <lineage>
        <taxon>Eukaryota</taxon>
        <taxon>Fungi</taxon>
        <taxon>Dikarya</taxon>
        <taxon>Ascomycota</taxon>
        <taxon>Pezizomycotina</taxon>
        <taxon>Dothideomycetes</taxon>
        <taxon>Dothideomycetidae</taxon>
        <taxon>Mycosphaerellales</taxon>
        <taxon>Teratosphaeriaceae</taxon>
        <taxon>Friedmanniomyces</taxon>
    </lineage>
</organism>
<dbReference type="Proteomes" id="UP000309340">
    <property type="component" value="Unassembled WGS sequence"/>
</dbReference>
<name>A0A4U0XW88_9PEZI</name>
<dbReference type="PANTHER" id="PTHR43036:SF2">
    <property type="entry name" value="OS04G0481300 PROTEIN"/>
    <property type="match status" value="1"/>
</dbReference>
<evidence type="ECO:0000313" key="2">
    <source>
        <dbReference type="Proteomes" id="UP000309340"/>
    </source>
</evidence>
<comment type="caution">
    <text evidence="1">The sequence shown here is derived from an EMBL/GenBank/DDBJ whole genome shotgun (WGS) entry which is preliminary data.</text>
</comment>
<gene>
    <name evidence="1" type="ORF">B0A55_02391</name>
</gene>
<dbReference type="OrthoDB" id="2013972at2759"/>
<evidence type="ECO:0000313" key="1">
    <source>
        <dbReference type="EMBL" id="TKA80961.1"/>
    </source>
</evidence>
<proteinExistence type="predicted"/>
<dbReference type="EMBL" id="NAJQ01000060">
    <property type="protein sequence ID" value="TKA80961.1"/>
    <property type="molecule type" value="Genomic_DNA"/>
</dbReference>
<dbReference type="PANTHER" id="PTHR43036">
    <property type="entry name" value="OSJNBB0011N17.9 PROTEIN"/>
    <property type="match status" value="1"/>
</dbReference>
<dbReference type="AlphaFoldDB" id="A0A4U0XW88"/>
<sequence length="276" mass="30164">MSTTAESWPVKQYHPRHTTWPYDPSDFSTQDPSSDSGFYSTPRLVTHIDDAAIATLREYYDTVLPRKGRILDFCSSWVSHYPPAVEEAAASGELKVIGLGMNKAELDANKVLNTGRVLVDLNTNPDIAAALQEAKLIASSTNDNDDESERLDASTNVVSTDYLTNPVPVLESLHTITKSGGTVHLTISNRCFPTKAINRWLRVSEEERLLMIGDYLHFAGWREIEIVELSNGKVEQAGGEGGGEAAAGQGGGLQSLMGWMGMGRRDPLWVVRATKG</sequence>